<dbReference type="InterPro" id="IPR034088">
    <property type="entry name" value="Pla_a_1-like"/>
</dbReference>
<dbReference type="SUPFAM" id="SSF53098">
    <property type="entry name" value="Ribonuclease H-like"/>
    <property type="match status" value="1"/>
</dbReference>
<dbReference type="InterPro" id="IPR012337">
    <property type="entry name" value="RNaseH-like_sf"/>
</dbReference>
<dbReference type="InterPro" id="IPR002156">
    <property type="entry name" value="RNaseH_domain"/>
</dbReference>
<dbReference type="PANTHER" id="PTHR35357:SF17">
    <property type="entry name" value="PECTINESTERASE INHIBITOR 12"/>
    <property type="match status" value="1"/>
</dbReference>
<evidence type="ECO:0000256" key="2">
    <source>
        <dbReference type="ARBA" id="ARBA00023157"/>
    </source>
</evidence>
<keyword evidence="5" id="KW-1185">Reference proteome</keyword>
<organism evidence="5 6">
    <name type="scientific">Camelina sativa</name>
    <name type="common">False flax</name>
    <name type="synonym">Myagrum sativum</name>
    <dbReference type="NCBI Taxonomy" id="90675"/>
    <lineage>
        <taxon>Eukaryota</taxon>
        <taxon>Viridiplantae</taxon>
        <taxon>Streptophyta</taxon>
        <taxon>Embryophyta</taxon>
        <taxon>Tracheophyta</taxon>
        <taxon>Spermatophyta</taxon>
        <taxon>Magnoliopsida</taxon>
        <taxon>eudicotyledons</taxon>
        <taxon>Gunneridae</taxon>
        <taxon>Pentapetalae</taxon>
        <taxon>rosids</taxon>
        <taxon>malvids</taxon>
        <taxon>Brassicales</taxon>
        <taxon>Brassicaceae</taxon>
        <taxon>Camelineae</taxon>
        <taxon>Camelina</taxon>
    </lineage>
</organism>
<accession>A0ABM0UI73</accession>
<dbReference type="InterPro" id="IPR006501">
    <property type="entry name" value="Pectinesterase_inhib_dom"/>
</dbReference>
<dbReference type="Proteomes" id="UP000694864">
    <property type="component" value="Chromosome 11"/>
</dbReference>
<name>A0ABM0UI73_CAMSA</name>
<dbReference type="SUPFAM" id="SSF101148">
    <property type="entry name" value="Plant invertase/pectin methylesterase inhibitor"/>
    <property type="match status" value="1"/>
</dbReference>
<dbReference type="InterPro" id="IPR036397">
    <property type="entry name" value="RNaseH_sf"/>
</dbReference>
<proteinExistence type="inferred from homology"/>
<sequence>MNKKVFQGIEAEPIDIINQATNDKLLWEEAKSLSVNNLVPQPTLEVRDFSTRCQVDGSWKGSDPLVGLGWWYGNREDRALLLGARSLRHSPSPLHLELQALIWAMESLRAMGVDCQNFESDSAELVAMVQAPDDWPTFSNLLEDFHSFSLSFSSFTLTQKEKKFLVSLVMCSLLLNGFASAQTLIQDSCKKAAAKDPQMKYDFCVNSLTQDPQSKTATTLEGLVIASTKNAAAKTTNVKGIVEQILKGKRYGPGIETVLHDCVELYDYANGSLNTALASVQSHDYSSATVNLGAALDAPGNCEDGFKERKQQKSPVTNENNILFQIILIPLAFTNML</sequence>
<protein>
    <submittedName>
        <fullName evidence="6">Uncharacterized protein LOC104724678</fullName>
    </submittedName>
</protein>
<dbReference type="GeneID" id="104724678"/>
<dbReference type="RefSeq" id="XP_010441520.2">
    <property type="nucleotide sequence ID" value="XM_010443218.2"/>
</dbReference>
<dbReference type="InterPro" id="IPR044730">
    <property type="entry name" value="RNase_H-like_dom_plant"/>
</dbReference>
<dbReference type="InterPro" id="IPR035513">
    <property type="entry name" value="Invertase/methylesterase_inhib"/>
</dbReference>
<reference evidence="6" key="2">
    <citation type="submission" date="2025-08" db="UniProtKB">
        <authorList>
            <consortium name="RefSeq"/>
        </authorList>
    </citation>
    <scope>IDENTIFICATION</scope>
    <source>
        <tissue evidence="6">Leaf</tissue>
    </source>
</reference>
<keyword evidence="2" id="KW-1015">Disulfide bond</keyword>
<dbReference type="SMART" id="SM00856">
    <property type="entry name" value="PMEI"/>
    <property type="match status" value="1"/>
</dbReference>
<evidence type="ECO:0000313" key="6">
    <source>
        <dbReference type="RefSeq" id="XP_010441520.2"/>
    </source>
</evidence>
<keyword evidence="1" id="KW-0732">Signal</keyword>
<dbReference type="Pfam" id="PF13456">
    <property type="entry name" value="RVT_3"/>
    <property type="match status" value="1"/>
</dbReference>
<dbReference type="Pfam" id="PF04043">
    <property type="entry name" value="PMEI"/>
    <property type="match status" value="1"/>
</dbReference>
<dbReference type="CDD" id="cd06222">
    <property type="entry name" value="RNase_H_like"/>
    <property type="match status" value="1"/>
</dbReference>
<evidence type="ECO:0000256" key="3">
    <source>
        <dbReference type="ARBA" id="ARBA00038471"/>
    </source>
</evidence>
<gene>
    <name evidence="6" type="primary">LOC104724678</name>
</gene>
<dbReference type="NCBIfam" id="TIGR01614">
    <property type="entry name" value="PME_inhib"/>
    <property type="match status" value="1"/>
</dbReference>
<evidence type="ECO:0000313" key="5">
    <source>
        <dbReference type="Proteomes" id="UP000694864"/>
    </source>
</evidence>
<dbReference type="CDD" id="cd15795">
    <property type="entry name" value="PMEI-Pla_a_1_like"/>
    <property type="match status" value="1"/>
</dbReference>
<evidence type="ECO:0000259" key="4">
    <source>
        <dbReference type="SMART" id="SM00856"/>
    </source>
</evidence>
<evidence type="ECO:0000256" key="1">
    <source>
        <dbReference type="ARBA" id="ARBA00022729"/>
    </source>
</evidence>
<reference evidence="5" key="1">
    <citation type="journal article" date="2014" name="Nat. Commun.">
        <title>The emerging biofuel crop Camelina sativa retains a highly undifferentiated hexaploid genome structure.</title>
        <authorList>
            <person name="Kagale S."/>
            <person name="Koh C."/>
            <person name="Nixon J."/>
            <person name="Bollina V."/>
            <person name="Clarke W.E."/>
            <person name="Tuteja R."/>
            <person name="Spillane C."/>
            <person name="Robinson S.J."/>
            <person name="Links M.G."/>
            <person name="Clarke C."/>
            <person name="Higgins E.E."/>
            <person name="Huebert T."/>
            <person name="Sharpe A.G."/>
            <person name="Parkin I.A."/>
        </authorList>
    </citation>
    <scope>NUCLEOTIDE SEQUENCE [LARGE SCALE GENOMIC DNA]</scope>
    <source>
        <strain evidence="5">cv. DH55</strain>
    </source>
</reference>
<dbReference type="Gene3D" id="1.20.140.40">
    <property type="entry name" value="Invertase/pectin methylesterase inhibitor family protein"/>
    <property type="match status" value="1"/>
</dbReference>
<comment type="similarity">
    <text evidence="3">Belongs to the PMEI family.</text>
</comment>
<dbReference type="Gene3D" id="3.30.420.10">
    <property type="entry name" value="Ribonuclease H-like superfamily/Ribonuclease H"/>
    <property type="match status" value="1"/>
</dbReference>
<feature type="domain" description="Pectinesterase inhibitor" evidence="4">
    <location>
        <begin position="180"/>
        <end position="333"/>
    </location>
</feature>
<dbReference type="PANTHER" id="PTHR35357">
    <property type="entry name" value="OS02G0537100 PROTEIN"/>
    <property type="match status" value="1"/>
</dbReference>